<evidence type="ECO:0000256" key="3">
    <source>
        <dbReference type="ARBA" id="ARBA00022519"/>
    </source>
</evidence>
<evidence type="ECO:0000256" key="1">
    <source>
        <dbReference type="ARBA" id="ARBA00004377"/>
    </source>
</evidence>
<comment type="function">
    <text evidence="12">Peptidoglycan polymerase that catalyzes glycan chain elongation from lipid-linked precursors.</text>
</comment>
<dbReference type="InterPro" id="IPR023346">
    <property type="entry name" value="Lysozyme-like_dom_sf"/>
</dbReference>
<evidence type="ECO:0000256" key="12">
    <source>
        <dbReference type="HAMAP-Rule" id="MF_00766"/>
    </source>
</evidence>
<keyword evidence="6 12" id="KW-0812">Transmembrane</keyword>
<keyword evidence="5 12" id="KW-0808">Transferase</keyword>
<evidence type="ECO:0000256" key="6">
    <source>
        <dbReference type="ARBA" id="ARBA00022692"/>
    </source>
</evidence>
<evidence type="ECO:0000259" key="13">
    <source>
        <dbReference type="Pfam" id="PF00912"/>
    </source>
</evidence>
<protein>
    <recommendedName>
        <fullName evidence="12">Biosynthetic peptidoglycan transglycosylase</fullName>
        <ecNumber evidence="12">2.4.99.28</ecNumber>
    </recommendedName>
    <alternativeName>
        <fullName evidence="12">Glycan polymerase</fullName>
    </alternativeName>
    <alternativeName>
        <fullName evidence="12">Peptidoglycan glycosyltransferase MtgA</fullName>
        <shortName evidence="12">PGT</shortName>
    </alternativeName>
</protein>
<dbReference type="GO" id="GO:0009252">
    <property type="term" value="P:peptidoglycan biosynthetic process"/>
    <property type="evidence" value="ECO:0007669"/>
    <property type="project" value="UniProtKB-UniRule"/>
</dbReference>
<comment type="caution">
    <text evidence="14">The sequence shown here is derived from an EMBL/GenBank/DDBJ whole genome shotgun (WGS) entry which is preliminary data.</text>
</comment>
<dbReference type="GO" id="GO:0008360">
    <property type="term" value="P:regulation of cell shape"/>
    <property type="evidence" value="ECO:0007669"/>
    <property type="project" value="UniProtKB-KW"/>
</dbReference>
<dbReference type="PANTHER" id="PTHR30400">
    <property type="entry name" value="MONOFUNCTIONAL BIOSYNTHETIC PEPTIDOGLYCAN TRANSGLYCOSYLASE"/>
    <property type="match status" value="1"/>
</dbReference>
<dbReference type="EMBL" id="RBID01000018">
    <property type="protein sequence ID" value="RKQ54869.1"/>
    <property type="molecule type" value="Genomic_DNA"/>
</dbReference>
<dbReference type="Proteomes" id="UP000279384">
    <property type="component" value="Unassembled WGS sequence"/>
</dbReference>
<comment type="catalytic activity">
    <reaction evidence="12">
        <text>[GlcNAc-(1-&gt;4)-Mur2Ac(oyl-L-Ala-gamma-D-Glu-L-Lys-D-Ala-D-Ala)](n)-di-trans,octa-cis-undecaprenyl diphosphate + beta-D-GlcNAc-(1-&gt;4)-Mur2Ac(oyl-L-Ala-gamma-D-Glu-L-Lys-D-Ala-D-Ala)-di-trans,octa-cis-undecaprenyl diphosphate = [GlcNAc-(1-&gt;4)-Mur2Ac(oyl-L-Ala-gamma-D-Glu-L-Lys-D-Ala-D-Ala)](n+1)-di-trans,octa-cis-undecaprenyl diphosphate + di-trans,octa-cis-undecaprenyl diphosphate + H(+)</text>
        <dbReference type="Rhea" id="RHEA:23708"/>
        <dbReference type="Rhea" id="RHEA-COMP:9602"/>
        <dbReference type="Rhea" id="RHEA-COMP:9603"/>
        <dbReference type="ChEBI" id="CHEBI:15378"/>
        <dbReference type="ChEBI" id="CHEBI:58405"/>
        <dbReference type="ChEBI" id="CHEBI:60033"/>
        <dbReference type="ChEBI" id="CHEBI:78435"/>
        <dbReference type="EC" id="2.4.99.28"/>
    </reaction>
</comment>
<evidence type="ECO:0000256" key="2">
    <source>
        <dbReference type="ARBA" id="ARBA00022475"/>
    </source>
</evidence>
<dbReference type="NCBIfam" id="TIGR02070">
    <property type="entry name" value="mono_pep_trsgly"/>
    <property type="match status" value="1"/>
</dbReference>
<evidence type="ECO:0000256" key="10">
    <source>
        <dbReference type="ARBA" id="ARBA00023136"/>
    </source>
</evidence>
<organism evidence="14 15">
    <name type="scientific">Vogesella indigofera</name>
    <name type="common">Pseudomonas indigofera</name>
    <dbReference type="NCBI Taxonomy" id="45465"/>
    <lineage>
        <taxon>Bacteria</taxon>
        <taxon>Pseudomonadati</taxon>
        <taxon>Pseudomonadota</taxon>
        <taxon>Betaproteobacteria</taxon>
        <taxon>Neisseriales</taxon>
        <taxon>Chromobacteriaceae</taxon>
        <taxon>Vogesella</taxon>
    </lineage>
</organism>
<dbReference type="InterPro" id="IPR036950">
    <property type="entry name" value="PBP_transglycosylase"/>
</dbReference>
<dbReference type="PANTHER" id="PTHR30400:SF0">
    <property type="entry name" value="BIOSYNTHETIC PEPTIDOGLYCAN TRANSGLYCOSYLASE"/>
    <property type="match status" value="1"/>
</dbReference>
<keyword evidence="8 12" id="KW-0573">Peptidoglycan synthesis</keyword>
<evidence type="ECO:0000256" key="8">
    <source>
        <dbReference type="ARBA" id="ARBA00022984"/>
    </source>
</evidence>
<dbReference type="SUPFAM" id="SSF53955">
    <property type="entry name" value="Lysozyme-like"/>
    <property type="match status" value="1"/>
</dbReference>
<keyword evidence="4 12" id="KW-0328">Glycosyltransferase</keyword>
<comment type="similarity">
    <text evidence="12">Belongs to the glycosyltransferase 51 family.</text>
</comment>
<proteinExistence type="inferred from homology"/>
<evidence type="ECO:0000256" key="9">
    <source>
        <dbReference type="ARBA" id="ARBA00022989"/>
    </source>
</evidence>
<dbReference type="EC" id="2.4.99.28" evidence="12"/>
<dbReference type="GO" id="GO:0016763">
    <property type="term" value="F:pentosyltransferase activity"/>
    <property type="evidence" value="ECO:0007669"/>
    <property type="project" value="InterPro"/>
</dbReference>
<dbReference type="Gene3D" id="1.10.3810.10">
    <property type="entry name" value="Biosynthetic peptidoglycan transglycosylase-like"/>
    <property type="match status" value="1"/>
</dbReference>
<feature type="domain" description="Glycosyl transferase family 51" evidence="13">
    <location>
        <begin position="55"/>
        <end position="221"/>
    </location>
</feature>
<keyword evidence="3 12" id="KW-0997">Cell inner membrane</keyword>
<dbReference type="GO" id="GO:0008955">
    <property type="term" value="F:peptidoglycan glycosyltransferase activity"/>
    <property type="evidence" value="ECO:0007669"/>
    <property type="project" value="UniProtKB-UniRule"/>
</dbReference>
<evidence type="ECO:0000313" key="14">
    <source>
        <dbReference type="EMBL" id="RKQ54869.1"/>
    </source>
</evidence>
<name>A0A495B1K8_VOGIN</name>
<keyword evidence="7 12" id="KW-0133">Cell shape</keyword>
<evidence type="ECO:0000256" key="5">
    <source>
        <dbReference type="ARBA" id="ARBA00022679"/>
    </source>
</evidence>
<comment type="pathway">
    <text evidence="12">Cell wall biogenesis; peptidoglycan biosynthesis.</text>
</comment>
<dbReference type="RefSeq" id="WP_120812173.1">
    <property type="nucleotide sequence ID" value="NZ_JAQQKZ010000012.1"/>
</dbReference>
<keyword evidence="11 12" id="KW-0961">Cell wall biogenesis/degradation</keyword>
<evidence type="ECO:0000256" key="4">
    <source>
        <dbReference type="ARBA" id="ARBA00022676"/>
    </source>
</evidence>
<comment type="subcellular location">
    <subcellularLocation>
        <location evidence="1 12">Cell inner membrane</location>
        <topology evidence="1 12">Single-pass membrane protein</topology>
    </subcellularLocation>
</comment>
<dbReference type="AlphaFoldDB" id="A0A495B1K8"/>
<dbReference type="InterPro" id="IPR001264">
    <property type="entry name" value="Glyco_trans_51"/>
</dbReference>
<dbReference type="Pfam" id="PF00912">
    <property type="entry name" value="Transgly"/>
    <property type="match status" value="1"/>
</dbReference>
<keyword evidence="9 12" id="KW-1133">Transmembrane helix</keyword>
<evidence type="ECO:0000256" key="7">
    <source>
        <dbReference type="ARBA" id="ARBA00022960"/>
    </source>
</evidence>
<dbReference type="InterPro" id="IPR011812">
    <property type="entry name" value="Pep_trsgly"/>
</dbReference>
<evidence type="ECO:0000256" key="11">
    <source>
        <dbReference type="ARBA" id="ARBA00023316"/>
    </source>
</evidence>
<dbReference type="GO" id="GO:0009274">
    <property type="term" value="C:peptidoglycan-based cell wall"/>
    <property type="evidence" value="ECO:0007669"/>
    <property type="project" value="InterPro"/>
</dbReference>
<evidence type="ECO:0000313" key="15">
    <source>
        <dbReference type="Proteomes" id="UP000279384"/>
    </source>
</evidence>
<feature type="transmembrane region" description="Helical" evidence="12">
    <location>
        <begin position="7"/>
        <end position="29"/>
    </location>
</feature>
<keyword evidence="10 12" id="KW-0472">Membrane</keyword>
<dbReference type="UniPathway" id="UPA00219"/>
<sequence length="227" mass="25946">MRWFLKIGAVVLTALFLYYLWIFGHIVYWRHANPSSSSFMDAQLSRLQEDDPDAELRHRWVAYDRISGNLKRAVIAAEDAKFVDHEGFDWEGIEVAFEKNLKQGRIVAGGSTISQQLAKNLFLSSKKTPWRKIDEAFITVMLEAVLDKRRILEIYLNVIEWGDGVFGAEAAARHYYRTSAARLSSGQAAKLAAMVPNPRYYDSHRNAQGLARKTRIIQRRMSQALAP</sequence>
<dbReference type="GO" id="GO:0071555">
    <property type="term" value="P:cell wall organization"/>
    <property type="evidence" value="ECO:0007669"/>
    <property type="project" value="UniProtKB-KW"/>
</dbReference>
<dbReference type="GO" id="GO:0005886">
    <property type="term" value="C:plasma membrane"/>
    <property type="evidence" value="ECO:0007669"/>
    <property type="project" value="UniProtKB-SubCell"/>
</dbReference>
<dbReference type="HAMAP" id="MF_00766">
    <property type="entry name" value="PGT_MtgA"/>
    <property type="match status" value="1"/>
</dbReference>
<reference evidence="14 15" key="1">
    <citation type="submission" date="2018-10" db="EMBL/GenBank/DDBJ databases">
        <title>Genomic Encyclopedia of Type Strains, Phase IV (KMG-IV): sequencing the most valuable type-strain genomes for metagenomic binning, comparative biology and taxonomic classification.</title>
        <authorList>
            <person name="Goeker M."/>
        </authorList>
    </citation>
    <scope>NUCLEOTIDE SEQUENCE [LARGE SCALE GENOMIC DNA]</scope>
    <source>
        <strain evidence="14 15">DSM 3303</strain>
    </source>
</reference>
<gene>
    <name evidence="12" type="primary">mtgA</name>
    <name evidence="14" type="ORF">C8E02_3131</name>
</gene>
<keyword evidence="2 12" id="KW-1003">Cell membrane</keyword>
<accession>A0A495B1K8</accession>